<evidence type="ECO:0000313" key="4">
    <source>
        <dbReference type="Proteomes" id="UP000499080"/>
    </source>
</evidence>
<dbReference type="EMBL" id="BGPR01000238">
    <property type="protein sequence ID" value="GBM07091.1"/>
    <property type="molecule type" value="Genomic_DNA"/>
</dbReference>
<evidence type="ECO:0000259" key="2">
    <source>
        <dbReference type="SMART" id="SM00596"/>
    </source>
</evidence>
<evidence type="ECO:0000256" key="1">
    <source>
        <dbReference type="SAM" id="MobiDB-lite"/>
    </source>
</evidence>
<dbReference type="AlphaFoldDB" id="A0A4Y2CRK0"/>
<dbReference type="SMART" id="SM00596">
    <property type="entry name" value="PRE_C2HC"/>
    <property type="match status" value="1"/>
</dbReference>
<comment type="caution">
    <text evidence="3">The sequence shown here is derived from an EMBL/GenBank/DDBJ whole genome shotgun (WGS) entry which is preliminary data.</text>
</comment>
<protein>
    <recommendedName>
        <fullName evidence="2">Pre-C2HC domain-containing protein</fullName>
    </recommendedName>
</protein>
<dbReference type="Proteomes" id="UP000499080">
    <property type="component" value="Unassembled WGS sequence"/>
</dbReference>
<dbReference type="InterPro" id="IPR006579">
    <property type="entry name" value="Pre_C2HC_dom"/>
</dbReference>
<feature type="compositionally biased region" description="Acidic residues" evidence="1">
    <location>
        <begin position="24"/>
        <end position="35"/>
    </location>
</feature>
<evidence type="ECO:0000313" key="3">
    <source>
        <dbReference type="EMBL" id="GBM07091.1"/>
    </source>
</evidence>
<feature type="compositionally biased region" description="Polar residues" evidence="1">
    <location>
        <begin position="45"/>
        <end position="54"/>
    </location>
</feature>
<gene>
    <name evidence="3" type="ORF">AVEN_177059_1</name>
</gene>
<keyword evidence="4" id="KW-1185">Reference proteome</keyword>
<name>A0A4Y2CRK0_ARAVE</name>
<reference evidence="3 4" key="1">
    <citation type="journal article" date="2019" name="Sci. Rep.">
        <title>Orb-weaving spider Araneus ventricosus genome elucidates the spidroin gene catalogue.</title>
        <authorList>
            <person name="Kono N."/>
            <person name="Nakamura H."/>
            <person name="Ohtoshi R."/>
            <person name="Moran D.A.P."/>
            <person name="Shinohara A."/>
            <person name="Yoshida Y."/>
            <person name="Fujiwara M."/>
            <person name="Mori M."/>
            <person name="Tomita M."/>
            <person name="Arakawa K."/>
        </authorList>
    </citation>
    <scope>NUCLEOTIDE SEQUENCE [LARGE SCALE GENOMIC DNA]</scope>
</reference>
<feature type="domain" description="Pre-C2HC" evidence="2">
    <location>
        <begin position="168"/>
        <end position="236"/>
    </location>
</feature>
<accession>A0A4Y2CRK0</accession>
<dbReference type="Pfam" id="PF07530">
    <property type="entry name" value="PRE_C2HC"/>
    <property type="match status" value="1"/>
</dbReference>
<proteinExistence type="predicted"/>
<dbReference type="OrthoDB" id="8054297at2759"/>
<feature type="compositionally biased region" description="Basic and acidic residues" evidence="1">
    <location>
        <begin position="9"/>
        <end position="22"/>
    </location>
</feature>
<feature type="region of interest" description="Disordered" evidence="1">
    <location>
        <begin position="1"/>
        <end position="54"/>
    </location>
</feature>
<organism evidence="3 4">
    <name type="scientific">Araneus ventricosus</name>
    <name type="common">Orbweaver spider</name>
    <name type="synonym">Epeira ventricosa</name>
    <dbReference type="NCBI Taxonomy" id="182803"/>
    <lineage>
        <taxon>Eukaryota</taxon>
        <taxon>Metazoa</taxon>
        <taxon>Ecdysozoa</taxon>
        <taxon>Arthropoda</taxon>
        <taxon>Chelicerata</taxon>
        <taxon>Arachnida</taxon>
        <taxon>Araneae</taxon>
        <taxon>Araneomorphae</taxon>
        <taxon>Entelegynae</taxon>
        <taxon>Araneoidea</taxon>
        <taxon>Araneidae</taxon>
        <taxon>Araneus</taxon>
    </lineage>
</organism>
<sequence>MKRSNSDTIHPDRNTKQRKPDQGSENDESNCDSEFEAPAKRLSVETKSNVSLPEEISTSNQMDFLTDNHVPNDAENLDVISAVKPPPILMKRSKNFEADLDLINKTFAKIRYKRAGKFTKLLPDTVDMHREIISFLIANNLNYLTPKSRSKSRRIEVTITGIPCDMRTQQVKEALTAKGFDVEKIVQLTEYRNKKPLPLFRAALPNSDRNKNIFNITDLLNLKISVMRIKRSKSLRSTIKCGAEHAHEKIPAKSEAHVPKCINYGENDQVASFRGGKKFHKFSKNNIRKEGTTDANIAQTKSPRNQQIYKELHRMNNNVTQSKTSGKQKNYQELPRLNNNMAQSKTFRNQKKYPELSRMNNNTDESQPATDFQDIIYIMQEFRKLFGKMKYVEIFAQQLRNATSSVEKFELFSAVFLD</sequence>